<name>A0A498PPH9_9MYCO</name>
<organism evidence="1 2">
    <name type="scientific">Mycobacterium innocens</name>
    <dbReference type="NCBI Taxonomy" id="2341083"/>
    <lineage>
        <taxon>Bacteria</taxon>
        <taxon>Bacillati</taxon>
        <taxon>Actinomycetota</taxon>
        <taxon>Actinomycetes</taxon>
        <taxon>Mycobacteriales</taxon>
        <taxon>Mycobacteriaceae</taxon>
        <taxon>Mycobacterium</taxon>
    </lineage>
</organism>
<sequence length="43" mass="5030">MYRVTGHDYVQKHNMTALVGEELISGRDSSRRTYYVLLHTAFL</sequence>
<reference evidence="1 2" key="1">
    <citation type="submission" date="2018-09" db="EMBL/GenBank/DDBJ databases">
        <authorList>
            <person name="Tagini F."/>
        </authorList>
    </citation>
    <scope>NUCLEOTIDE SEQUENCE [LARGE SCALE GENOMIC DNA]</scope>
    <source>
        <strain evidence="1 2">MK13</strain>
    </source>
</reference>
<proteinExistence type="predicted"/>
<evidence type="ECO:0000313" key="1">
    <source>
        <dbReference type="EMBL" id="VBA33195.1"/>
    </source>
</evidence>
<accession>A0A498PPH9</accession>
<protein>
    <submittedName>
        <fullName evidence="1">Uncharacterized protein</fullName>
    </submittedName>
</protein>
<gene>
    <name evidence="1" type="ORF">LAUMK13_00230</name>
</gene>
<dbReference type="AlphaFoldDB" id="A0A498PPH9"/>
<keyword evidence="2" id="KW-1185">Reference proteome</keyword>
<dbReference type="EMBL" id="UPHQ01000007">
    <property type="protein sequence ID" value="VBA33195.1"/>
    <property type="molecule type" value="Genomic_DNA"/>
</dbReference>
<dbReference type="Proteomes" id="UP000267289">
    <property type="component" value="Unassembled WGS sequence"/>
</dbReference>
<evidence type="ECO:0000313" key="2">
    <source>
        <dbReference type="Proteomes" id="UP000267289"/>
    </source>
</evidence>